<feature type="transmembrane region" description="Helical" evidence="1">
    <location>
        <begin position="171"/>
        <end position="191"/>
    </location>
</feature>
<name>A0A9D1KVX4_9FIRM</name>
<dbReference type="PANTHER" id="PTHR11328">
    <property type="entry name" value="MAJOR FACILITATOR SUPERFAMILY DOMAIN-CONTAINING PROTEIN"/>
    <property type="match status" value="1"/>
</dbReference>
<evidence type="ECO:0000256" key="1">
    <source>
        <dbReference type="SAM" id="Phobius"/>
    </source>
</evidence>
<dbReference type="GO" id="GO:0008643">
    <property type="term" value="P:carbohydrate transport"/>
    <property type="evidence" value="ECO:0007669"/>
    <property type="project" value="InterPro"/>
</dbReference>
<dbReference type="GO" id="GO:0015293">
    <property type="term" value="F:symporter activity"/>
    <property type="evidence" value="ECO:0007669"/>
    <property type="project" value="InterPro"/>
</dbReference>
<feature type="transmembrane region" description="Helical" evidence="1">
    <location>
        <begin position="402"/>
        <end position="427"/>
    </location>
</feature>
<comment type="caution">
    <text evidence="2">The sequence shown here is derived from an EMBL/GenBank/DDBJ whole genome shotgun (WGS) entry which is preliminary data.</text>
</comment>
<feature type="transmembrane region" description="Helical" evidence="1">
    <location>
        <begin position="327"/>
        <end position="348"/>
    </location>
</feature>
<dbReference type="Gene3D" id="1.20.1250.20">
    <property type="entry name" value="MFS general substrate transporter like domains"/>
    <property type="match status" value="1"/>
</dbReference>
<feature type="transmembrane region" description="Helical" evidence="1">
    <location>
        <begin position="298"/>
        <end position="318"/>
    </location>
</feature>
<keyword evidence="1" id="KW-1133">Transmembrane helix</keyword>
<reference evidence="2" key="1">
    <citation type="submission" date="2020-10" db="EMBL/GenBank/DDBJ databases">
        <authorList>
            <person name="Gilroy R."/>
        </authorList>
    </citation>
    <scope>NUCLEOTIDE SEQUENCE</scope>
    <source>
        <strain evidence="2">CHK187-14744</strain>
    </source>
</reference>
<gene>
    <name evidence="2" type="ORF">IAB63_00865</name>
</gene>
<dbReference type="PANTHER" id="PTHR11328:SF24">
    <property type="entry name" value="MAJOR FACILITATOR SUPERFAMILY (MFS) PROFILE DOMAIN-CONTAINING PROTEIN"/>
    <property type="match status" value="1"/>
</dbReference>
<feature type="transmembrane region" description="Helical" evidence="1">
    <location>
        <begin position="64"/>
        <end position="85"/>
    </location>
</feature>
<sequence>MSISAAKQAKYDKVSFEPDAKVPLADKWCLGFTAFATGVPWVLFSYFLVYFYTDVIGMSGTLAGSLMMFARVFDAFTDLMIGWAIDRFNLRWGKFRSWLLFSVPIQFVLFIMVWTALPDTTTPMQMVISCIGYGCYGAIGSTLCFIPMNCITTNVAKNQDERASIVGLKGLTKNAGTLFAVASFMPMVAFFGGGGQGYFIVAIIFGVLTTAPVLWCFIMSKKYELNADGTYREHLREHKTETGERLSIFQQLKDVVKNRPALVTVVSTFLLYIMDAIRTGTVVYLYDYYFERPELSSIALFFNIGVAVLGALAFRYIIRFFKDSNRAYLAVMVMNAAMNLIYFGIIFMVGRETAGQLMGIGQPLFIFYALCGFMQGCQSVFPDIMMPQAVDYGMWKYGRSQAGFVFSGYGFCLTIGGALGSGVLGFLLDAIGYSGTAATQSASTVSMFPVIGLVVPAVMILVAALIQKFYGFSDKEHAKCIEEIAERNGEA</sequence>
<evidence type="ECO:0000313" key="2">
    <source>
        <dbReference type="EMBL" id="HIU01788.1"/>
    </source>
</evidence>
<evidence type="ECO:0000313" key="3">
    <source>
        <dbReference type="Proteomes" id="UP000824164"/>
    </source>
</evidence>
<proteinExistence type="predicted"/>
<feature type="transmembrane region" description="Helical" evidence="1">
    <location>
        <begin position="97"/>
        <end position="117"/>
    </location>
</feature>
<dbReference type="SUPFAM" id="SSF103473">
    <property type="entry name" value="MFS general substrate transporter"/>
    <property type="match status" value="1"/>
</dbReference>
<dbReference type="GO" id="GO:0005886">
    <property type="term" value="C:plasma membrane"/>
    <property type="evidence" value="ECO:0007669"/>
    <property type="project" value="TreeGrafter"/>
</dbReference>
<dbReference type="EMBL" id="DVLT01000004">
    <property type="protein sequence ID" value="HIU01788.1"/>
    <property type="molecule type" value="Genomic_DNA"/>
</dbReference>
<feature type="transmembrane region" description="Helical" evidence="1">
    <location>
        <begin position="123"/>
        <end position="150"/>
    </location>
</feature>
<feature type="transmembrane region" description="Helical" evidence="1">
    <location>
        <begin position="360"/>
        <end position="381"/>
    </location>
</feature>
<dbReference type="InterPro" id="IPR036259">
    <property type="entry name" value="MFS_trans_sf"/>
</dbReference>
<protein>
    <submittedName>
        <fullName evidence="2">MFS transporter</fullName>
    </submittedName>
</protein>
<keyword evidence="1" id="KW-0812">Transmembrane</keyword>
<dbReference type="Proteomes" id="UP000824164">
    <property type="component" value="Unassembled WGS sequence"/>
</dbReference>
<reference evidence="2" key="2">
    <citation type="journal article" date="2021" name="PeerJ">
        <title>Extensive microbial diversity within the chicken gut microbiome revealed by metagenomics and culture.</title>
        <authorList>
            <person name="Gilroy R."/>
            <person name="Ravi A."/>
            <person name="Getino M."/>
            <person name="Pursley I."/>
            <person name="Horton D.L."/>
            <person name="Alikhan N.F."/>
            <person name="Baker D."/>
            <person name="Gharbi K."/>
            <person name="Hall N."/>
            <person name="Watson M."/>
            <person name="Adriaenssens E.M."/>
            <person name="Foster-Nyarko E."/>
            <person name="Jarju S."/>
            <person name="Secka A."/>
            <person name="Antonio M."/>
            <person name="Oren A."/>
            <person name="Chaudhuri R.R."/>
            <person name="La Ragione R."/>
            <person name="Hildebrand F."/>
            <person name="Pallen M.J."/>
        </authorList>
    </citation>
    <scope>NUCLEOTIDE SEQUENCE</scope>
    <source>
        <strain evidence="2">CHK187-14744</strain>
    </source>
</reference>
<organism evidence="2 3">
    <name type="scientific">Candidatus Onthocola gallistercoris</name>
    <dbReference type="NCBI Taxonomy" id="2840876"/>
    <lineage>
        <taxon>Bacteria</taxon>
        <taxon>Bacillati</taxon>
        <taxon>Bacillota</taxon>
        <taxon>Bacilli</taxon>
        <taxon>Candidatus Onthocola</taxon>
    </lineage>
</organism>
<feature type="transmembrane region" description="Helical" evidence="1">
    <location>
        <begin position="28"/>
        <end position="52"/>
    </location>
</feature>
<keyword evidence="1" id="KW-0472">Membrane</keyword>
<dbReference type="Pfam" id="PF13347">
    <property type="entry name" value="MFS_2"/>
    <property type="match status" value="1"/>
</dbReference>
<dbReference type="AlphaFoldDB" id="A0A9D1KVX4"/>
<feature type="transmembrane region" description="Helical" evidence="1">
    <location>
        <begin position="447"/>
        <end position="466"/>
    </location>
</feature>
<feature type="transmembrane region" description="Helical" evidence="1">
    <location>
        <begin position="261"/>
        <end position="286"/>
    </location>
</feature>
<feature type="transmembrane region" description="Helical" evidence="1">
    <location>
        <begin position="197"/>
        <end position="218"/>
    </location>
</feature>
<dbReference type="InterPro" id="IPR039672">
    <property type="entry name" value="MFS_2"/>
</dbReference>
<accession>A0A9D1KVX4</accession>